<protein>
    <submittedName>
        <fullName evidence="1">Uncharacterized protein</fullName>
    </submittedName>
</protein>
<accession>A0ACC2WLY8</accession>
<dbReference type="Proteomes" id="UP001241377">
    <property type="component" value="Unassembled WGS sequence"/>
</dbReference>
<evidence type="ECO:0000313" key="1">
    <source>
        <dbReference type="EMBL" id="KAJ9112340.1"/>
    </source>
</evidence>
<organism evidence="1 2">
    <name type="scientific">Naganishia cerealis</name>
    <dbReference type="NCBI Taxonomy" id="610337"/>
    <lineage>
        <taxon>Eukaryota</taxon>
        <taxon>Fungi</taxon>
        <taxon>Dikarya</taxon>
        <taxon>Basidiomycota</taxon>
        <taxon>Agaricomycotina</taxon>
        <taxon>Tremellomycetes</taxon>
        <taxon>Filobasidiales</taxon>
        <taxon>Filobasidiaceae</taxon>
        <taxon>Naganishia</taxon>
    </lineage>
</organism>
<reference evidence="1" key="1">
    <citation type="submission" date="2023-04" db="EMBL/GenBank/DDBJ databases">
        <title>Draft Genome sequencing of Naganishia species isolated from polar environments using Oxford Nanopore Technology.</title>
        <authorList>
            <person name="Leo P."/>
            <person name="Venkateswaran K."/>
        </authorList>
    </citation>
    <scope>NUCLEOTIDE SEQUENCE</scope>
    <source>
        <strain evidence="1">MNA-CCFEE 5261</strain>
    </source>
</reference>
<dbReference type="EMBL" id="JASBWR010000005">
    <property type="protein sequence ID" value="KAJ9112340.1"/>
    <property type="molecule type" value="Genomic_DNA"/>
</dbReference>
<sequence>MEALLQALPDETHPVTVINKARGVTGRANKAINLESDDDEPHVLPPLRQEVIDLIQSPAAVPRSSKAQLGAEDFFGEVRSLPKPSSIRGNSRLTYDPHLFQVGKSVAQPKLGSTSKGDPYASFRPPGPAPSASNAKSDYQSYIKPATGGFPSPSRPGTAFPNQGAFSYKPTPLGRQDWPANIANRLLPKGSLGSTALTHKAHGVDVDEETENFGAVLDNVQYQAGDYDRVANSEADEHMRELLSGAVGDGEEDTEGMEEGEDMIDGFAKGIRLMPHQVRGVKWMRQRERNRRYGGILADDMGLGKTVQALARIVEGVATPSEIKAGYRGGTFLVSDRRDRIVAPLAVMEQWAKEAKTKTAPGRLKVTTHHGPHRTRGQWSSQPFVGTRMINKNYAIKSLPNWRNSMLFEDDSDGDRFGKTAKKTTKKGAKKVGGASALFGVKWLRIVIDEAQNIKNRNTKAAKAAVALEAKYRWCLTGERILAPVKEGRTKLAMKRLHAVLKAIMLRRTKDATIDGKPILNLPARKVEVVQCFFDPAERDFYDAFEQKQGLTFNKFLKAGTALSNYTSMLTMLLRLRQGKSLREAAKTAPKNDDQEADDLAALLGGIGLDGVKQAKCDMCFTPNTYRLLDPKQRHCSDCEPIARRARAQSEDYDSSGLPPASAKIRMMMKLLRSVDSRSGGKEKTIIFSQFTSFLNLIEPFLRREGIKYVRYDGSMPNDKRQIALEAINNDSRVKVILISFKAGSTGLNLTCCNNVILLDLWCLGQKLDVNIFKLTIHESVEDRILTLQNAKRELAAAALSGQGTKNMKLTLNDMIDLFRPHQRHATPDDDDNNGN</sequence>
<comment type="caution">
    <text evidence="1">The sequence shown here is derived from an EMBL/GenBank/DDBJ whole genome shotgun (WGS) entry which is preliminary data.</text>
</comment>
<name>A0ACC2WLY8_9TREE</name>
<proteinExistence type="predicted"/>
<keyword evidence="2" id="KW-1185">Reference proteome</keyword>
<gene>
    <name evidence="1" type="ORF">QFC19_000760</name>
</gene>
<evidence type="ECO:0000313" key="2">
    <source>
        <dbReference type="Proteomes" id="UP001241377"/>
    </source>
</evidence>